<keyword evidence="6" id="KW-0472">Membrane</keyword>
<dbReference type="GO" id="GO:0008241">
    <property type="term" value="F:peptidyl-dipeptidase activity"/>
    <property type="evidence" value="ECO:0007669"/>
    <property type="project" value="InterPro"/>
</dbReference>
<name>A0A7R9EXC7_9NEOP</name>
<keyword evidence="3" id="KW-1015">Disulfide bond</keyword>
<evidence type="ECO:0000256" key="4">
    <source>
        <dbReference type="ARBA" id="ARBA00023180"/>
    </source>
</evidence>
<gene>
    <name evidence="7" type="ORF">TBIB3V08_LOCUS5514</name>
</gene>
<accession>A0A7R9EXC7</accession>
<sequence>MRLRRLERESTSLVGILEGYGSSATCLYMRLLQQTKSTSNCLDSDNRNETLTLSAWQQLLQKENTLSVQYSANVTATDPELIRKLDLIVHVGEALLPENERIALTDAVQKGCKSVTIRTVDTDVVVLAVASFGKLCSDELWIALVSGQVFDLRTTLVNSQDPGEILELWTKWMDISSPFRDEFVSILESVNDVASVNKFLATDLEVPGLIPGASRFSLKAVCLERGQLSLVKTNEELLERKDATDADSYWLMQTEFPGSYDDARKLWEGIKPLYLKLQSYVRSRLASRYGEQAFDNSTDIPAHLLGVYEAAVGLSSLLASSRSYLSSLELLTEEDPSTPTLLLLQALRTLPRLPYYLAADLSRLDLLRFGNFTGQQVVQSWDRHREEFQQISTSGGEEGGWDLMFDDQITSNKPYLGQLLQEGMSLKWPELLEKHLQIFGLDGGPLLRYFKPLEDFLDRQGSPERLNPEGRSGDSLTPAIVGTGVNVNSTTNTTSPKTTSVGSAILIGCATIAAIGIVTTLFLIGRKRFKRGGHEYQIAKSEPI</sequence>
<evidence type="ECO:0000256" key="1">
    <source>
        <dbReference type="ARBA" id="ARBA00008139"/>
    </source>
</evidence>
<comment type="similarity">
    <text evidence="1">Belongs to the peptidase M2 family.</text>
</comment>
<dbReference type="GO" id="GO:0008237">
    <property type="term" value="F:metallopeptidase activity"/>
    <property type="evidence" value="ECO:0007669"/>
    <property type="project" value="InterPro"/>
</dbReference>
<keyword evidence="6" id="KW-0812">Transmembrane</keyword>
<feature type="transmembrane region" description="Helical" evidence="6">
    <location>
        <begin position="501"/>
        <end position="524"/>
    </location>
</feature>
<feature type="region of interest" description="Disordered" evidence="5">
    <location>
        <begin position="460"/>
        <end position="497"/>
    </location>
</feature>
<evidence type="ECO:0000256" key="6">
    <source>
        <dbReference type="SAM" id="Phobius"/>
    </source>
</evidence>
<dbReference type="PANTHER" id="PTHR10514">
    <property type="entry name" value="ANGIOTENSIN-CONVERTING ENZYME"/>
    <property type="match status" value="1"/>
</dbReference>
<dbReference type="PANTHER" id="PTHR10514:SF27">
    <property type="entry name" value="ANGIOTENSIN-CONVERTING ENZYME"/>
    <property type="match status" value="1"/>
</dbReference>
<dbReference type="AlphaFoldDB" id="A0A7R9EXC7"/>
<dbReference type="GO" id="GO:0006508">
    <property type="term" value="P:proteolysis"/>
    <property type="evidence" value="ECO:0007669"/>
    <property type="project" value="InterPro"/>
</dbReference>
<dbReference type="GO" id="GO:0005886">
    <property type="term" value="C:plasma membrane"/>
    <property type="evidence" value="ECO:0007669"/>
    <property type="project" value="TreeGrafter"/>
</dbReference>
<keyword evidence="2" id="KW-0732">Signal</keyword>
<keyword evidence="6" id="KW-1133">Transmembrane helix</keyword>
<evidence type="ECO:0000256" key="3">
    <source>
        <dbReference type="ARBA" id="ARBA00023157"/>
    </source>
</evidence>
<feature type="compositionally biased region" description="Low complexity" evidence="5">
    <location>
        <begin position="482"/>
        <end position="497"/>
    </location>
</feature>
<protein>
    <submittedName>
        <fullName evidence="7">Uncharacterized protein</fullName>
    </submittedName>
</protein>
<feature type="compositionally biased region" description="Basic and acidic residues" evidence="5">
    <location>
        <begin position="460"/>
        <end position="472"/>
    </location>
</feature>
<evidence type="ECO:0000313" key="7">
    <source>
        <dbReference type="EMBL" id="CAD7443101.1"/>
    </source>
</evidence>
<dbReference type="InterPro" id="IPR001548">
    <property type="entry name" value="Peptidase_M2"/>
</dbReference>
<evidence type="ECO:0000256" key="5">
    <source>
        <dbReference type="SAM" id="MobiDB-lite"/>
    </source>
</evidence>
<proteinExistence type="inferred from homology"/>
<organism evidence="7">
    <name type="scientific">Timema bartmani</name>
    <dbReference type="NCBI Taxonomy" id="61472"/>
    <lineage>
        <taxon>Eukaryota</taxon>
        <taxon>Metazoa</taxon>
        <taxon>Ecdysozoa</taxon>
        <taxon>Arthropoda</taxon>
        <taxon>Hexapoda</taxon>
        <taxon>Insecta</taxon>
        <taxon>Pterygota</taxon>
        <taxon>Neoptera</taxon>
        <taxon>Polyneoptera</taxon>
        <taxon>Phasmatodea</taxon>
        <taxon>Timematodea</taxon>
        <taxon>Timematoidea</taxon>
        <taxon>Timematidae</taxon>
        <taxon>Timema</taxon>
    </lineage>
</organism>
<keyword evidence="4" id="KW-0325">Glycoprotein</keyword>
<dbReference type="EMBL" id="OD565983">
    <property type="protein sequence ID" value="CAD7443101.1"/>
    <property type="molecule type" value="Genomic_DNA"/>
</dbReference>
<evidence type="ECO:0000256" key="2">
    <source>
        <dbReference type="ARBA" id="ARBA00022729"/>
    </source>
</evidence>
<dbReference type="Pfam" id="PF01401">
    <property type="entry name" value="Peptidase_M2"/>
    <property type="match status" value="1"/>
</dbReference>
<reference evidence="7" key="1">
    <citation type="submission" date="2020-11" db="EMBL/GenBank/DDBJ databases">
        <authorList>
            <person name="Tran Van P."/>
        </authorList>
    </citation>
    <scope>NUCLEOTIDE SEQUENCE</scope>
</reference>
<dbReference type="SUPFAM" id="SSF55486">
    <property type="entry name" value="Metalloproteases ('zincins'), catalytic domain"/>
    <property type="match status" value="2"/>
</dbReference>